<keyword evidence="12" id="KW-0460">Magnesium</keyword>
<dbReference type="InterPro" id="IPR034907">
    <property type="entry name" value="NDK-like_dom"/>
</dbReference>
<name>A0A7S0R1P3_9CHLO</name>
<dbReference type="AlphaFoldDB" id="A0A7S0R1P3"/>
<reference evidence="20" key="1">
    <citation type="submission" date="2021-01" db="EMBL/GenBank/DDBJ databases">
        <authorList>
            <person name="Corre E."/>
            <person name="Pelletier E."/>
            <person name="Niang G."/>
            <person name="Scheremetjew M."/>
            <person name="Finn R."/>
            <person name="Kale V."/>
            <person name="Holt S."/>
            <person name="Cochrane G."/>
            <person name="Meng A."/>
            <person name="Brown T."/>
            <person name="Cohen L."/>
        </authorList>
    </citation>
    <scope>NUCLEOTIDE SEQUENCE</scope>
    <source>
        <strain evidence="20">CCMP722</strain>
    </source>
</reference>
<evidence type="ECO:0000256" key="7">
    <source>
        <dbReference type="ARBA" id="ARBA00022723"/>
    </source>
</evidence>
<dbReference type="GO" id="GO:0006241">
    <property type="term" value="P:CTP biosynthetic process"/>
    <property type="evidence" value="ECO:0007669"/>
    <property type="project" value="InterPro"/>
</dbReference>
<comment type="catalytic activity">
    <reaction evidence="2">
        <text>a ribonucleoside 5'-diphosphate + ATP = a ribonucleoside 5'-triphosphate + ADP</text>
        <dbReference type="Rhea" id="RHEA:18113"/>
        <dbReference type="ChEBI" id="CHEBI:30616"/>
        <dbReference type="ChEBI" id="CHEBI:57930"/>
        <dbReference type="ChEBI" id="CHEBI:61557"/>
        <dbReference type="ChEBI" id="CHEBI:456216"/>
        <dbReference type="EC" id="2.7.4.6"/>
    </reaction>
</comment>
<evidence type="ECO:0000256" key="4">
    <source>
        <dbReference type="ARBA" id="ARBA00008142"/>
    </source>
</evidence>
<keyword evidence="13" id="KW-0546">Nucleotide metabolism</keyword>
<evidence type="ECO:0000256" key="2">
    <source>
        <dbReference type="ARBA" id="ARBA00000937"/>
    </source>
</evidence>
<keyword evidence="5" id="KW-0963">Cytoplasm</keyword>
<keyword evidence="8 17" id="KW-0547">Nucleotide-binding</keyword>
<evidence type="ECO:0000256" key="10">
    <source>
        <dbReference type="ARBA" id="ARBA00022801"/>
    </source>
</evidence>
<feature type="binding site" evidence="15">
    <location>
        <position position="63"/>
    </location>
    <ligand>
        <name>ATP</name>
        <dbReference type="ChEBI" id="CHEBI:30616"/>
    </ligand>
</feature>
<organism evidence="20">
    <name type="scientific">Pyramimonas obovata</name>
    <dbReference type="NCBI Taxonomy" id="1411642"/>
    <lineage>
        <taxon>Eukaryota</taxon>
        <taxon>Viridiplantae</taxon>
        <taxon>Chlorophyta</taxon>
        <taxon>Pyramimonadophyceae</taxon>
        <taxon>Pyramimonadales</taxon>
        <taxon>Pyramimonadaceae</taxon>
        <taxon>Pyramimonas</taxon>
        <taxon>Pyramimonas incertae sedis</taxon>
    </lineage>
</organism>
<dbReference type="PROSITE" id="PS00469">
    <property type="entry name" value="NDPK"/>
    <property type="match status" value="1"/>
</dbReference>
<feature type="active site" description="Pros-phosphohistidine intermediate" evidence="15">
    <location>
        <position position="124"/>
    </location>
</feature>
<protein>
    <recommendedName>
        <fullName evidence="17">Nucleoside diphosphate kinase</fullName>
        <ecNumber evidence="17">2.7.4.6</ecNumber>
    </recommendedName>
</protein>
<feature type="compositionally biased region" description="Acidic residues" evidence="18">
    <location>
        <begin position="213"/>
        <end position="230"/>
    </location>
</feature>
<evidence type="ECO:0000256" key="18">
    <source>
        <dbReference type="SAM" id="MobiDB-lite"/>
    </source>
</evidence>
<evidence type="ECO:0000256" key="6">
    <source>
        <dbReference type="ARBA" id="ARBA00022679"/>
    </source>
</evidence>
<keyword evidence="9 17" id="KW-0418">Kinase</keyword>
<dbReference type="SMART" id="SM00015">
    <property type="entry name" value="IQ"/>
    <property type="match status" value="2"/>
</dbReference>
<evidence type="ECO:0000256" key="3">
    <source>
        <dbReference type="ARBA" id="ARBA00004138"/>
    </source>
</evidence>
<comment type="catalytic activity">
    <reaction evidence="1 17">
        <text>a 2'-deoxyribonucleoside 5'-diphosphate + ATP = a 2'-deoxyribonucleoside 5'-triphosphate + ADP</text>
        <dbReference type="Rhea" id="RHEA:44640"/>
        <dbReference type="ChEBI" id="CHEBI:30616"/>
        <dbReference type="ChEBI" id="CHEBI:61560"/>
        <dbReference type="ChEBI" id="CHEBI:73316"/>
        <dbReference type="ChEBI" id="CHEBI:456216"/>
        <dbReference type="EC" id="2.7.4.6"/>
    </reaction>
</comment>
<dbReference type="SUPFAM" id="SSF54919">
    <property type="entry name" value="Nucleoside diphosphate kinase, NDK"/>
    <property type="match status" value="1"/>
</dbReference>
<keyword evidence="10" id="KW-0378">Hydrolase</keyword>
<dbReference type="FunFam" id="3.30.70.141:FF:000010">
    <property type="entry name" value="Nucleoside diphosphate kinase 7"/>
    <property type="match status" value="1"/>
</dbReference>
<dbReference type="GO" id="GO:0005524">
    <property type="term" value="F:ATP binding"/>
    <property type="evidence" value="ECO:0007669"/>
    <property type="project" value="UniProtKB-KW"/>
</dbReference>
<feature type="binding site" evidence="15">
    <location>
        <position position="91"/>
    </location>
    <ligand>
        <name>ATP</name>
        <dbReference type="ChEBI" id="CHEBI:30616"/>
    </ligand>
</feature>
<feature type="binding site" evidence="15">
    <location>
        <position position="121"/>
    </location>
    <ligand>
        <name>ATP</name>
        <dbReference type="ChEBI" id="CHEBI:30616"/>
    </ligand>
</feature>
<evidence type="ECO:0000256" key="5">
    <source>
        <dbReference type="ARBA" id="ARBA00022490"/>
    </source>
</evidence>
<feature type="binding site" evidence="15">
    <location>
        <position position="15"/>
    </location>
    <ligand>
        <name>ATP</name>
        <dbReference type="ChEBI" id="CHEBI:30616"/>
    </ligand>
</feature>
<dbReference type="SMART" id="SM00562">
    <property type="entry name" value="NDK"/>
    <property type="match status" value="1"/>
</dbReference>
<evidence type="ECO:0000256" key="17">
    <source>
        <dbReference type="RuleBase" id="RU004013"/>
    </source>
</evidence>
<keyword evidence="6 17" id="KW-0808">Transferase</keyword>
<evidence type="ECO:0000256" key="15">
    <source>
        <dbReference type="PROSITE-ProRule" id="PRU00706"/>
    </source>
</evidence>
<keyword evidence="11 17" id="KW-0067">ATP-binding</keyword>
<dbReference type="Pfam" id="PF00612">
    <property type="entry name" value="IQ"/>
    <property type="match status" value="2"/>
</dbReference>
<dbReference type="InterPro" id="IPR023005">
    <property type="entry name" value="Nucleoside_diP_kinase_AS"/>
</dbReference>
<dbReference type="PRINTS" id="PR01243">
    <property type="entry name" value="NUCDPKINASE"/>
</dbReference>
<dbReference type="PANTHER" id="PTHR46161:SF3">
    <property type="entry name" value="NUCLEOSIDE DIPHOSPHATE KINASE DDB_G0292928-RELATED"/>
    <property type="match status" value="1"/>
</dbReference>
<evidence type="ECO:0000256" key="13">
    <source>
        <dbReference type="ARBA" id="ARBA00023080"/>
    </source>
</evidence>
<dbReference type="Pfam" id="PF00334">
    <property type="entry name" value="NDK"/>
    <property type="match status" value="1"/>
</dbReference>
<feature type="binding site" evidence="15">
    <location>
        <position position="97"/>
    </location>
    <ligand>
        <name>ATP</name>
        <dbReference type="ChEBI" id="CHEBI:30616"/>
    </ligand>
</feature>
<dbReference type="GO" id="GO:0005929">
    <property type="term" value="C:cilium"/>
    <property type="evidence" value="ECO:0007669"/>
    <property type="project" value="UniProtKB-SubCell"/>
</dbReference>
<keyword evidence="14" id="KW-0966">Cell projection</keyword>
<dbReference type="CDD" id="cd22983">
    <property type="entry name" value="DD_CrRSP23-like"/>
    <property type="match status" value="1"/>
</dbReference>
<evidence type="ECO:0000256" key="1">
    <source>
        <dbReference type="ARBA" id="ARBA00000082"/>
    </source>
</evidence>
<evidence type="ECO:0000259" key="19">
    <source>
        <dbReference type="SMART" id="SM00562"/>
    </source>
</evidence>
<dbReference type="GO" id="GO:0016787">
    <property type="term" value="F:hydrolase activity"/>
    <property type="evidence" value="ECO:0007669"/>
    <property type="project" value="UniProtKB-KW"/>
</dbReference>
<evidence type="ECO:0000256" key="11">
    <source>
        <dbReference type="ARBA" id="ARBA00022840"/>
    </source>
</evidence>
<dbReference type="Gene3D" id="1.20.890.10">
    <property type="entry name" value="cAMP-dependent protein kinase regulatory subunit, dimerization-anchoring domain"/>
    <property type="match status" value="1"/>
</dbReference>
<dbReference type="EC" id="2.7.4.6" evidence="17"/>
<evidence type="ECO:0000256" key="12">
    <source>
        <dbReference type="ARBA" id="ARBA00022842"/>
    </source>
</evidence>
<evidence type="ECO:0000313" key="20">
    <source>
        <dbReference type="EMBL" id="CAD8664517.1"/>
    </source>
</evidence>
<dbReference type="CDD" id="cd23767">
    <property type="entry name" value="IQCD"/>
    <property type="match status" value="1"/>
</dbReference>
<keyword evidence="7" id="KW-0479">Metal-binding</keyword>
<dbReference type="GO" id="GO:0004550">
    <property type="term" value="F:nucleoside diphosphate kinase activity"/>
    <property type="evidence" value="ECO:0007669"/>
    <property type="project" value="UniProtKB-EC"/>
</dbReference>
<dbReference type="PROSITE" id="PS50096">
    <property type="entry name" value="IQ"/>
    <property type="match status" value="2"/>
</dbReference>
<evidence type="ECO:0000256" key="14">
    <source>
        <dbReference type="ARBA" id="ARBA00023273"/>
    </source>
</evidence>
<feature type="binding site" evidence="15">
    <location>
        <position position="111"/>
    </location>
    <ligand>
        <name>ATP</name>
        <dbReference type="ChEBI" id="CHEBI:30616"/>
    </ligand>
</feature>
<feature type="region of interest" description="Disordered" evidence="18">
    <location>
        <begin position="211"/>
        <end position="230"/>
    </location>
</feature>
<dbReference type="InterPro" id="IPR001564">
    <property type="entry name" value="Nucleoside_diP_kinase"/>
</dbReference>
<dbReference type="PROSITE" id="PS51374">
    <property type="entry name" value="NDPK_LIKE"/>
    <property type="match status" value="1"/>
</dbReference>
<dbReference type="GO" id="GO:0006228">
    <property type="term" value="P:UTP biosynthetic process"/>
    <property type="evidence" value="ECO:0007669"/>
    <property type="project" value="InterPro"/>
</dbReference>
<accession>A0A7S0R1P3</accession>
<dbReference type="GO" id="GO:0006183">
    <property type="term" value="P:GTP biosynthetic process"/>
    <property type="evidence" value="ECO:0007669"/>
    <property type="project" value="InterPro"/>
</dbReference>
<dbReference type="InterPro" id="IPR000048">
    <property type="entry name" value="IQ_motif_EF-hand-BS"/>
</dbReference>
<dbReference type="EMBL" id="HBFA01015184">
    <property type="protein sequence ID" value="CAD8664517.1"/>
    <property type="molecule type" value="Transcribed_RNA"/>
</dbReference>
<dbReference type="InterPro" id="IPR036850">
    <property type="entry name" value="NDK-like_dom_sf"/>
</dbReference>
<evidence type="ECO:0000256" key="16">
    <source>
        <dbReference type="RuleBase" id="RU004011"/>
    </source>
</evidence>
<dbReference type="GO" id="GO:0046872">
    <property type="term" value="F:metal ion binding"/>
    <property type="evidence" value="ECO:0007669"/>
    <property type="project" value="UniProtKB-KW"/>
</dbReference>
<proteinExistence type="inferred from homology"/>
<evidence type="ECO:0000256" key="8">
    <source>
        <dbReference type="ARBA" id="ARBA00022741"/>
    </source>
</evidence>
<comment type="subcellular location">
    <subcellularLocation>
        <location evidence="3">Cell projection</location>
        <location evidence="3">Cilium</location>
    </subcellularLocation>
</comment>
<gene>
    <name evidence="20" type="ORF">POBO1169_LOCUS7816</name>
</gene>
<evidence type="ECO:0000256" key="9">
    <source>
        <dbReference type="ARBA" id="ARBA00022777"/>
    </source>
</evidence>
<sequence>MTKETGVEKTLALIKPDAIRNGDTANILQKIELKGFTIVTRSRIQLTPERAGEFYAEHKGKPFYDNLVNFMSSGPLMALVLAKSDAILAWRSLMGPTNSLKAREEAPKSLRALYGTDGTCNATHGSDSVASACREIRFFFPKLVQDPLPDSTGAKDFVARELQPTLVKCLTTLCKVKPTANKLEAITWVANWLLDNNPNKPRPLAEAEAGLLEGEEEEDEYPVSEADAGEEGVDKMEEELAATRLQSHFRGYQTRKTMKAKNSAAPVVVQQVETTAEDEQAAAVKVQSLYRGHKARKTVKEKKAAQA</sequence>
<dbReference type="Gene3D" id="1.20.5.190">
    <property type="match status" value="2"/>
</dbReference>
<feature type="domain" description="Nucleoside diphosphate kinase-like" evidence="19">
    <location>
        <begin position="7"/>
        <end position="146"/>
    </location>
</feature>
<dbReference type="PANTHER" id="PTHR46161">
    <property type="entry name" value="NUCLEOSIDE DIPHOSPHATE KINASE"/>
    <property type="match status" value="1"/>
</dbReference>
<comment type="similarity">
    <text evidence="4 15 16">Belongs to the NDK family.</text>
</comment>
<dbReference type="Gene3D" id="3.30.70.141">
    <property type="entry name" value="Nucleoside diphosphate kinase-like domain"/>
    <property type="match status" value="1"/>
</dbReference>